<feature type="region of interest" description="Disordered" evidence="6">
    <location>
        <begin position="286"/>
        <end position="324"/>
    </location>
</feature>
<feature type="transmembrane region" description="Helical" evidence="7">
    <location>
        <begin position="57"/>
        <end position="75"/>
    </location>
</feature>
<evidence type="ECO:0000256" key="3">
    <source>
        <dbReference type="ARBA" id="ARBA00022692"/>
    </source>
</evidence>
<name>A0A9X4RBY7_9ACTN</name>
<reference evidence="8" key="1">
    <citation type="submission" date="2022-08" db="EMBL/GenBank/DDBJ databases">
        <title>Genome analysis of Corynebacteriales strain.</title>
        <authorList>
            <person name="Lee S.D."/>
        </authorList>
    </citation>
    <scope>NUCLEOTIDE SEQUENCE</scope>
    <source>
        <strain evidence="8">D3-21</strain>
    </source>
</reference>
<keyword evidence="2" id="KW-1003">Cell membrane</keyword>
<evidence type="ECO:0000256" key="5">
    <source>
        <dbReference type="ARBA" id="ARBA00023136"/>
    </source>
</evidence>
<evidence type="ECO:0000256" key="6">
    <source>
        <dbReference type="SAM" id="MobiDB-lite"/>
    </source>
</evidence>
<organism evidence="8 9">
    <name type="scientific">Speluncibacter jeojiensis</name>
    <dbReference type="NCBI Taxonomy" id="2710754"/>
    <lineage>
        <taxon>Bacteria</taxon>
        <taxon>Bacillati</taxon>
        <taxon>Actinomycetota</taxon>
        <taxon>Actinomycetes</taxon>
        <taxon>Mycobacteriales</taxon>
        <taxon>Speluncibacteraceae</taxon>
        <taxon>Speluncibacter</taxon>
    </lineage>
</organism>
<protein>
    <submittedName>
        <fullName evidence="8">Cytochrome c oxidase assembly protein</fullName>
    </submittedName>
</protein>
<dbReference type="InterPro" id="IPR019108">
    <property type="entry name" value="Caa3_assmbl_CtaG-rel"/>
</dbReference>
<feature type="transmembrane region" description="Helical" evidence="7">
    <location>
        <begin position="127"/>
        <end position="149"/>
    </location>
</feature>
<sequence length="324" mass="36080">MAPQSVPQLHLITTLTAWKVDWVTLVIVVASGVGYVLATRKLEQRGTPVEPSRRGAFLFGLVLWLLATMSFVGVYENVLFWVRALQVILLMMLIPFMLAFGVPLTVLRELLGESGRARFDRILHHRVARILTAPATTSIIIIATPWLLYYTQWYPTVLDNATVDTLTKLALVAVGFLYFYSRLQADPVPHKYPAMLSIAITFTEVLVDASLGLALWLGPLRAPEHYEAIARTWGPDLQTDQIVGAGIIWILGDLIGVPFLFALMRAMTKDEQASADKIDAELDAQDQARARAAAEAGIDESQVPGPSRLWWEDDPELSERFKRG</sequence>
<dbReference type="Pfam" id="PF09678">
    <property type="entry name" value="Caa3_CtaG"/>
    <property type="match status" value="1"/>
</dbReference>
<evidence type="ECO:0000256" key="7">
    <source>
        <dbReference type="SAM" id="Phobius"/>
    </source>
</evidence>
<feature type="transmembrane region" description="Helical" evidence="7">
    <location>
        <begin position="242"/>
        <end position="263"/>
    </location>
</feature>
<evidence type="ECO:0000256" key="1">
    <source>
        <dbReference type="ARBA" id="ARBA00004651"/>
    </source>
</evidence>
<dbReference type="RefSeq" id="WP_332519010.1">
    <property type="nucleotide sequence ID" value="NZ_JANRHA010000001.1"/>
</dbReference>
<evidence type="ECO:0000313" key="9">
    <source>
        <dbReference type="Proteomes" id="UP001152755"/>
    </source>
</evidence>
<proteinExistence type="predicted"/>
<dbReference type="EMBL" id="JANRHA010000001">
    <property type="protein sequence ID" value="MDG3013250.1"/>
    <property type="molecule type" value="Genomic_DNA"/>
</dbReference>
<keyword evidence="3 7" id="KW-0812">Transmembrane</keyword>
<dbReference type="GO" id="GO:0005886">
    <property type="term" value="C:plasma membrane"/>
    <property type="evidence" value="ECO:0007669"/>
    <property type="project" value="UniProtKB-SubCell"/>
</dbReference>
<comment type="caution">
    <text evidence="8">The sequence shown here is derived from an EMBL/GenBank/DDBJ whole genome shotgun (WGS) entry which is preliminary data.</text>
</comment>
<feature type="transmembrane region" description="Helical" evidence="7">
    <location>
        <begin position="192"/>
        <end position="217"/>
    </location>
</feature>
<keyword evidence="9" id="KW-1185">Reference proteome</keyword>
<dbReference type="Proteomes" id="UP001152755">
    <property type="component" value="Unassembled WGS sequence"/>
</dbReference>
<comment type="subcellular location">
    <subcellularLocation>
        <location evidence="1">Cell membrane</location>
        <topology evidence="1">Multi-pass membrane protein</topology>
    </subcellularLocation>
</comment>
<evidence type="ECO:0000256" key="2">
    <source>
        <dbReference type="ARBA" id="ARBA00022475"/>
    </source>
</evidence>
<keyword evidence="5 7" id="KW-0472">Membrane</keyword>
<feature type="transmembrane region" description="Helical" evidence="7">
    <location>
        <begin position="20"/>
        <end position="37"/>
    </location>
</feature>
<dbReference type="AlphaFoldDB" id="A0A9X4RBY7"/>
<evidence type="ECO:0000313" key="8">
    <source>
        <dbReference type="EMBL" id="MDG3013250.1"/>
    </source>
</evidence>
<feature type="transmembrane region" description="Helical" evidence="7">
    <location>
        <begin position="87"/>
        <end position="107"/>
    </location>
</feature>
<keyword evidence="4 7" id="KW-1133">Transmembrane helix</keyword>
<feature type="compositionally biased region" description="Low complexity" evidence="6">
    <location>
        <begin position="286"/>
        <end position="296"/>
    </location>
</feature>
<feature type="transmembrane region" description="Helical" evidence="7">
    <location>
        <begin position="161"/>
        <end position="180"/>
    </location>
</feature>
<accession>A0A9X4RBY7</accession>
<gene>
    <name evidence="8" type="ORF">NVS88_01615</name>
</gene>
<evidence type="ECO:0000256" key="4">
    <source>
        <dbReference type="ARBA" id="ARBA00022989"/>
    </source>
</evidence>